<dbReference type="STRING" id="198092.SAMN02745194_02151"/>
<dbReference type="PANTHER" id="PTHR42928">
    <property type="entry name" value="TRICARBOXYLATE-BINDING PROTEIN"/>
    <property type="match status" value="1"/>
</dbReference>
<dbReference type="EMBL" id="FQZF01000011">
    <property type="protein sequence ID" value="SHJ27761.1"/>
    <property type="molecule type" value="Genomic_DNA"/>
</dbReference>
<keyword evidence="3" id="KW-1185">Reference proteome</keyword>
<keyword evidence="2" id="KW-0675">Receptor</keyword>
<dbReference type="CDD" id="cd13578">
    <property type="entry name" value="PBP2_Bug27"/>
    <property type="match status" value="1"/>
</dbReference>
<dbReference type="InterPro" id="IPR005064">
    <property type="entry name" value="BUG"/>
</dbReference>
<dbReference type="AlphaFoldDB" id="A0A1M6I060"/>
<evidence type="ECO:0000313" key="2">
    <source>
        <dbReference type="EMBL" id="SHJ27761.1"/>
    </source>
</evidence>
<dbReference type="Pfam" id="PF03401">
    <property type="entry name" value="TctC"/>
    <property type="match status" value="1"/>
</dbReference>
<sequence>MSSASPTPFQAGRRSALRALAAGATAFALPKRAKAQASWPTRTIRVVVPFAPGGATDLIARLIAENLGGPLGQQVVVENRAGAFGVIGADAVAKAPADGHTLLAASPGPMAVNPYVYKTLPYDPERDLVGVSMVANIPYVMIVPPSLGVRTAQEFIALARRRPGELNFATSGMASRLTVEMFRALAGGLQLEMVQYRGGSPARTDLLAGRIQLVIEQAPSFLDDFRDGRLIPLAVGGTTRFPLLPDVPTLQEAGLAGYEANAWLGYAAPAGTPLGARRAIASEIDKLLRQPAIRDRLLSWGAEPVGGTPEDMDRVLAAERKRWSDVVRMAGIEKE</sequence>
<reference evidence="2 3" key="1">
    <citation type="submission" date="2016-11" db="EMBL/GenBank/DDBJ databases">
        <authorList>
            <person name="Jaros S."/>
            <person name="Januszkiewicz K."/>
            <person name="Wedrychowicz H."/>
        </authorList>
    </citation>
    <scope>NUCLEOTIDE SEQUENCE [LARGE SCALE GENOMIC DNA]</scope>
    <source>
        <strain evidence="2 3">DSM 14916</strain>
    </source>
</reference>
<dbReference type="Proteomes" id="UP000184387">
    <property type="component" value="Unassembled WGS sequence"/>
</dbReference>
<evidence type="ECO:0000256" key="1">
    <source>
        <dbReference type="ARBA" id="ARBA00006987"/>
    </source>
</evidence>
<dbReference type="InterPro" id="IPR006311">
    <property type="entry name" value="TAT_signal"/>
</dbReference>
<organism evidence="2 3">
    <name type="scientific">Muricoccus roseus</name>
    <dbReference type="NCBI Taxonomy" id="198092"/>
    <lineage>
        <taxon>Bacteria</taxon>
        <taxon>Pseudomonadati</taxon>
        <taxon>Pseudomonadota</taxon>
        <taxon>Alphaproteobacteria</taxon>
        <taxon>Acetobacterales</taxon>
        <taxon>Roseomonadaceae</taxon>
        <taxon>Muricoccus</taxon>
    </lineage>
</organism>
<proteinExistence type="inferred from homology"/>
<dbReference type="PIRSF" id="PIRSF017082">
    <property type="entry name" value="YflP"/>
    <property type="match status" value="1"/>
</dbReference>
<evidence type="ECO:0000313" key="3">
    <source>
        <dbReference type="Proteomes" id="UP000184387"/>
    </source>
</evidence>
<comment type="similarity">
    <text evidence="1">Belongs to the UPF0065 (bug) family.</text>
</comment>
<dbReference type="Gene3D" id="3.40.190.150">
    <property type="entry name" value="Bordetella uptake gene, domain 1"/>
    <property type="match status" value="1"/>
</dbReference>
<dbReference type="InterPro" id="IPR042100">
    <property type="entry name" value="Bug_dom1"/>
</dbReference>
<dbReference type="PANTHER" id="PTHR42928:SF5">
    <property type="entry name" value="BLR1237 PROTEIN"/>
    <property type="match status" value="1"/>
</dbReference>
<protein>
    <submittedName>
        <fullName evidence="2">Tripartite-type tricarboxylate transporter, receptor component TctC</fullName>
    </submittedName>
</protein>
<accession>A0A1M6I060</accession>
<name>A0A1M6I060_9PROT</name>
<gene>
    <name evidence="2" type="ORF">SAMN02745194_02151</name>
</gene>
<dbReference type="SUPFAM" id="SSF53850">
    <property type="entry name" value="Periplasmic binding protein-like II"/>
    <property type="match status" value="1"/>
</dbReference>
<dbReference type="PROSITE" id="PS51318">
    <property type="entry name" value="TAT"/>
    <property type="match status" value="1"/>
</dbReference>
<dbReference type="Gene3D" id="3.40.190.10">
    <property type="entry name" value="Periplasmic binding protein-like II"/>
    <property type="match status" value="1"/>
</dbReference>